<reference evidence="2" key="1">
    <citation type="submission" date="2020-11" db="EMBL/GenBank/DDBJ databases">
        <title>Sequencing the genomes of 1000 actinobacteria strains.</title>
        <authorList>
            <person name="Klenk H.-P."/>
        </authorList>
    </citation>
    <scope>NUCLEOTIDE SEQUENCE</scope>
    <source>
        <strain evidence="2">DSM 45356</strain>
    </source>
</reference>
<feature type="transmembrane region" description="Helical" evidence="1">
    <location>
        <begin position="68"/>
        <end position="86"/>
    </location>
</feature>
<protein>
    <submittedName>
        <fullName evidence="2">Uncharacterized protein</fullName>
    </submittedName>
</protein>
<name>A0A8J7GDD1_9ACTN</name>
<dbReference type="Proteomes" id="UP000622552">
    <property type="component" value="Unassembled WGS sequence"/>
</dbReference>
<organism evidence="2 3">
    <name type="scientific">Longispora fulva</name>
    <dbReference type="NCBI Taxonomy" id="619741"/>
    <lineage>
        <taxon>Bacteria</taxon>
        <taxon>Bacillati</taxon>
        <taxon>Actinomycetota</taxon>
        <taxon>Actinomycetes</taxon>
        <taxon>Micromonosporales</taxon>
        <taxon>Micromonosporaceae</taxon>
        <taxon>Longispora</taxon>
    </lineage>
</organism>
<dbReference type="EMBL" id="JADOUF010000001">
    <property type="protein sequence ID" value="MBG6134377.1"/>
    <property type="molecule type" value="Genomic_DNA"/>
</dbReference>
<evidence type="ECO:0000313" key="2">
    <source>
        <dbReference type="EMBL" id="MBG6134377.1"/>
    </source>
</evidence>
<keyword evidence="1" id="KW-0812">Transmembrane</keyword>
<feature type="transmembrane region" description="Helical" evidence="1">
    <location>
        <begin position="41"/>
        <end position="61"/>
    </location>
</feature>
<accession>A0A8J7GDD1</accession>
<keyword evidence="3" id="KW-1185">Reference proteome</keyword>
<proteinExistence type="predicted"/>
<gene>
    <name evidence="2" type="ORF">IW245_000571</name>
</gene>
<keyword evidence="1" id="KW-1133">Transmembrane helix</keyword>
<evidence type="ECO:0000256" key="1">
    <source>
        <dbReference type="SAM" id="Phobius"/>
    </source>
</evidence>
<dbReference type="AlphaFoldDB" id="A0A8J7GDD1"/>
<keyword evidence="1" id="KW-0472">Membrane</keyword>
<comment type="caution">
    <text evidence="2">The sequence shown here is derived from an EMBL/GenBank/DDBJ whole genome shotgun (WGS) entry which is preliminary data.</text>
</comment>
<feature type="transmembrane region" description="Helical" evidence="1">
    <location>
        <begin position="106"/>
        <end position="125"/>
    </location>
</feature>
<evidence type="ECO:0000313" key="3">
    <source>
        <dbReference type="Proteomes" id="UP000622552"/>
    </source>
</evidence>
<sequence>MTNERTDETGWRRRWVIATCAALVLAAVGDAGPEIVASRSLVAGYDGPGPLIYLGFAAMVAMVRWWRFTPLLAVVMSAFFLVGGFADADFASRLTTPTGVASAGAWLQMLSFAAAIVCGTASVRWRRARPTVNS</sequence>
<dbReference type="RefSeq" id="WP_197001622.1">
    <property type="nucleotide sequence ID" value="NZ_BONS01000028.1"/>
</dbReference>